<comment type="caution">
    <text evidence="1">The sequence shown here is derived from an EMBL/GenBank/DDBJ whole genome shotgun (WGS) entry which is preliminary data.</text>
</comment>
<dbReference type="AlphaFoldDB" id="A0A8H5GHW3"/>
<evidence type="ECO:0000313" key="1">
    <source>
        <dbReference type="EMBL" id="KAF5365111.1"/>
    </source>
</evidence>
<gene>
    <name evidence="1" type="ORF">D9758_010958</name>
</gene>
<evidence type="ECO:0000313" key="2">
    <source>
        <dbReference type="Proteomes" id="UP000559256"/>
    </source>
</evidence>
<proteinExistence type="predicted"/>
<dbReference type="Proteomes" id="UP000559256">
    <property type="component" value="Unassembled WGS sequence"/>
</dbReference>
<sequence>MSRKRCAKAAKKPHPEIRILPNEVLMEGMKLSPAKEHAILLFMQAVLPIGRTLLYQCIWLTSFTSVPKLHRILLSPGGNELATQVRCFGVVIHHRLDWQTYTDPNLLINVLGAMRHVDDLHLHIEREHFSILLMTDPGFTLLSLPNLFRFAVTPSEASKHRSTLSEE</sequence>
<accession>A0A8H5GHW3</accession>
<organism evidence="1 2">
    <name type="scientific">Tetrapyrgos nigripes</name>
    <dbReference type="NCBI Taxonomy" id="182062"/>
    <lineage>
        <taxon>Eukaryota</taxon>
        <taxon>Fungi</taxon>
        <taxon>Dikarya</taxon>
        <taxon>Basidiomycota</taxon>
        <taxon>Agaricomycotina</taxon>
        <taxon>Agaricomycetes</taxon>
        <taxon>Agaricomycetidae</taxon>
        <taxon>Agaricales</taxon>
        <taxon>Marasmiineae</taxon>
        <taxon>Marasmiaceae</taxon>
        <taxon>Tetrapyrgos</taxon>
    </lineage>
</organism>
<dbReference type="OrthoDB" id="3010166at2759"/>
<keyword evidence="2" id="KW-1185">Reference proteome</keyword>
<protein>
    <submittedName>
        <fullName evidence="1">Uncharacterized protein</fullName>
    </submittedName>
</protein>
<dbReference type="EMBL" id="JAACJM010000029">
    <property type="protein sequence ID" value="KAF5365111.1"/>
    <property type="molecule type" value="Genomic_DNA"/>
</dbReference>
<reference evidence="1 2" key="1">
    <citation type="journal article" date="2020" name="ISME J.">
        <title>Uncovering the hidden diversity of litter-decomposition mechanisms in mushroom-forming fungi.</title>
        <authorList>
            <person name="Floudas D."/>
            <person name="Bentzer J."/>
            <person name="Ahren D."/>
            <person name="Johansson T."/>
            <person name="Persson P."/>
            <person name="Tunlid A."/>
        </authorList>
    </citation>
    <scope>NUCLEOTIDE SEQUENCE [LARGE SCALE GENOMIC DNA]</scope>
    <source>
        <strain evidence="1 2">CBS 291.85</strain>
    </source>
</reference>
<name>A0A8H5GHW3_9AGAR</name>